<evidence type="ECO:0000313" key="2">
    <source>
        <dbReference type="EMBL" id="EEU42180.1"/>
    </source>
</evidence>
<dbReference type="InParanoid" id="C7Z0C6"/>
<sequence>MNYSTQWNTSRPLLASHVSTKLLKYGTGYWTRLGPTQGSRAYRKSETFPHLDCYGSDKLPFSRTSFVDILERFRLPAATPMMLKSNSTHFQMYTMGSTDQETQDLGLTMRLSSRGILELDISVSISYQPSTGAVNAFLHGCTSEQQTEVGEQLRYLSILTGNPLLLPIILAEMKMDAIKELEQKLWGDLLSVETRSGQTGAPALNAWDNQQNDGSTDWEKLAVDALSVMQIAPLAEDHAQALLVTIEEIKKMLDRLDNATQLGRGDYIRQSGHMLSEKLRFLSHGTQVTMSRIQYIVKRAEAQQSAVRSRSKETPDHLLADENKVYNYTAQQDARLQSFMAKQSSQVAQAAKRDSSAMKGIAVLTMVFLPGTFMATFFAMPILEFTADSRLPNVKHAFWLYWAITLPVTTAVLAIYLSFQMIKDKRNQRAELGVMAV</sequence>
<name>C7Z0C6_FUSV7</name>
<dbReference type="AlphaFoldDB" id="C7Z0C6"/>
<dbReference type="OMA" id="CDARANI"/>
<feature type="transmembrane region" description="Helical" evidence="1">
    <location>
        <begin position="361"/>
        <end position="379"/>
    </location>
</feature>
<feature type="transmembrane region" description="Helical" evidence="1">
    <location>
        <begin position="399"/>
        <end position="419"/>
    </location>
</feature>
<dbReference type="Gene3D" id="1.20.58.340">
    <property type="entry name" value="Magnesium transport protein CorA, transmembrane region"/>
    <property type="match status" value="1"/>
</dbReference>
<dbReference type="Proteomes" id="UP000005206">
    <property type="component" value="Chromosome 5"/>
</dbReference>
<keyword evidence="1" id="KW-0472">Membrane</keyword>
<evidence type="ECO:0000313" key="3">
    <source>
        <dbReference type="Proteomes" id="UP000005206"/>
    </source>
</evidence>
<organism evidence="2 3">
    <name type="scientific">Fusarium vanettenii (strain ATCC MYA-4622 / CBS 123669 / FGSC 9596 / NRRL 45880 / 77-13-4)</name>
    <name type="common">Fusarium solani subsp. pisi</name>
    <dbReference type="NCBI Taxonomy" id="660122"/>
    <lineage>
        <taxon>Eukaryota</taxon>
        <taxon>Fungi</taxon>
        <taxon>Dikarya</taxon>
        <taxon>Ascomycota</taxon>
        <taxon>Pezizomycotina</taxon>
        <taxon>Sordariomycetes</taxon>
        <taxon>Hypocreomycetidae</taxon>
        <taxon>Hypocreales</taxon>
        <taxon>Nectriaceae</taxon>
        <taxon>Fusarium</taxon>
        <taxon>Fusarium solani species complex</taxon>
        <taxon>Fusarium vanettenii</taxon>
    </lineage>
</organism>
<gene>
    <name evidence="2" type="ORF">NECHADRAFT_79844</name>
</gene>
<dbReference type="KEGG" id="nhe:NECHADRAFT_79844"/>
<accession>C7Z0C6</accession>
<reference evidence="2 3" key="1">
    <citation type="journal article" date="2009" name="PLoS Genet.">
        <title>The genome of Nectria haematococca: contribution of supernumerary chromosomes to gene expansion.</title>
        <authorList>
            <person name="Coleman J.J."/>
            <person name="Rounsley S.D."/>
            <person name="Rodriguez-Carres M."/>
            <person name="Kuo A."/>
            <person name="Wasmann C.C."/>
            <person name="Grimwood J."/>
            <person name="Schmutz J."/>
            <person name="Taga M."/>
            <person name="White G.J."/>
            <person name="Zhou S."/>
            <person name="Schwartz D.C."/>
            <person name="Freitag M."/>
            <person name="Ma L.J."/>
            <person name="Danchin E.G."/>
            <person name="Henrissat B."/>
            <person name="Coutinho P.M."/>
            <person name="Nelson D.R."/>
            <person name="Straney D."/>
            <person name="Napoli C.A."/>
            <person name="Barker B.M."/>
            <person name="Gribskov M."/>
            <person name="Rep M."/>
            <person name="Kroken S."/>
            <person name="Molnar I."/>
            <person name="Rensing C."/>
            <person name="Kennell J.C."/>
            <person name="Zamora J."/>
            <person name="Farman M.L."/>
            <person name="Selker E.U."/>
            <person name="Salamov A."/>
            <person name="Shapiro H."/>
            <person name="Pangilinan J."/>
            <person name="Lindquist E."/>
            <person name="Lamers C."/>
            <person name="Grigoriev I.V."/>
            <person name="Geiser D.M."/>
            <person name="Covert S.F."/>
            <person name="Temporini E."/>
            <person name="Vanetten H.D."/>
        </authorList>
    </citation>
    <scope>NUCLEOTIDE SEQUENCE [LARGE SCALE GENOMIC DNA]</scope>
    <source>
        <strain evidence="3">ATCC MYA-4622 / CBS 123669 / FGSC 9596 / NRRL 45880 / 77-13-4</strain>
    </source>
</reference>
<dbReference type="RefSeq" id="XP_003047893.1">
    <property type="nucleotide sequence ID" value="XM_003047847.1"/>
</dbReference>
<proteinExistence type="predicted"/>
<dbReference type="GeneID" id="9667242"/>
<dbReference type="OrthoDB" id="5106932at2759"/>
<dbReference type="eggNOG" id="ENOG502RUF0">
    <property type="taxonomic scope" value="Eukaryota"/>
</dbReference>
<dbReference type="EMBL" id="GG698905">
    <property type="protein sequence ID" value="EEU42180.1"/>
    <property type="molecule type" value="Genomic_DNA"/>
</dbReference>
<dbReference type="HOGENOM" id="CLU_037765_0_0_1"/>
<protein>
    <submittedName>
        <fullName evidence="2">Uncharacterized protein</fullName>
    </submittedName>
</protein>
<dbReference type="VEuPathDB" id="FungiDB:NECHADRAFT_79844"/>
<keyword evidence="1" id="KW-1133">Transmembrane helix</keyword>
<evidence type="ECO:0000256" key="1">
    <source>
        <dbReference type="SAM" id="Phobius"/>
    </source>
</evidence>
<keyword evidence="3" id="KW-1185">Reference proteome</keyword>
<keyword evidence="1" id="KW-0812">Transmembrane</keyword>